<dbReference type="STRING" id="570947.SAMN05421687_101641"/>
<feature type="transmembrane region" description="Helical" evidence="1">
    <location>
        <begin position="61"/>
        <end position="82"/>
    </location>
</feature>
<dbReference type="Proteomes" id="UP000187608">
    <property type="component" value="Unassembled WGS sequence"/>
</dbReference>
<dbReference type="RefSeq" id="WP_076556880.1">
    <property type="nucleotide sequence ID" value="NZ_FTOC01000001.1"/>
</dbReference>
<sequence>MKGKKLFVERWKEEKRYQKEVMSGVVDLVTFLYIIGPLLFIIPYIYIELWRMPSLYWSENLPITLLLLLLAAAGGGSFRFYVKEADKLFLLQLNGVIAEMKRHGGLVTFGFIMLKSFLLTVAALPILYNFYGYSIGDAGLIVGWLSFYGWLVAMAKLTVTGKWRLKFVHAFLILLFMGNVQFFMEPGIFLVEGAVVLVVIWLFFKHSILRTGNLDVEIEEERRARQRYLGLIFQASMETETPVGPGGKRPFFYRKSGRMFTSEASSSYLLEGLFKAFLRRKEWVGYFQILGLSMLGVLLLPLWAKFLVLLTGLLFLHSWLRYIFEQLLTSLFFFVVTFRKEDESLVWKKFRNTLFGIAALLLCLEIGVLILGV</sequence>
<dbReference type="Pfam" id="PF05975">
    <property type="entry name" value="EcsB"/>
    <property type="match status" value="1"/>
</dbReference>
<keyword evidence="1" id="KW-0472">Membrane</keyword>
<feature type="transmembrane region" description="Helical" evidence="1">
    <location>
        <begin position="21"/>
        <end position="46"/>
    </location>
</feature>
<feature type="transmembrane region" description="Helical" evidence="1">
    <location>
        <begin position="350"/>
        <end position="371"/>
    </location>
</feature>
<gene>
    <name evidence="2" type="ORF">SAMN05421687_101641</name>
</gene>
<name>A0A1N7INQ9_9BACI</name>
<protein>
    <submittedName>
        <fullName evidence="2">ABC transporter protein EcsB</fullName>
    </submittedName>
</protein>
<feature type="transmembrane region" description="Helical" evidence="1">
    <location>
        <begin position="103"/>
        <end position="124"/>
    </location>
</feature>
<feature type="transmembrane region" description="Helical" evidence="1">
    <location>
        <begin position="188"/>
        <end position="204"/>
    </location>
</feature>
<dbReference type="EMBL" id="FTOC01000001">
    <property type="protein sequence ID" value="SIS38636.1"/>
    <property type="molecule type" value="Genomic_DNA"/>
</dbReference>
<organism evidence="2 3">
    <name type="scientific">Salimicrobium flavidum</name>
    <dbReference type="NCBI Taxonomy" id="570947"/>
    <lineage>
        <taxon>Bacteria</taxon>
        <taxon>Bacillati</taxon>
        <taxon>Bacillota</taxon>
        <taxon>Bacilli</taxon>
        <taxon>Bacillales</taxon>
        <taxon>Bacillaceae</taxon>
        <taxon>Salimicrobium</taxon>
    </lineage>
</organism>
<dbReference type="OrthoDB" id="2448479at2"/>
<evidence type="ECO:0000256" key="1">
    <source>
        <dbReference type="SAM" id="Phobius"/>
    </source>
</evidence>
<proteinExistence type="predicted"/>
<evidence type="ECO:0000313" key="3">
    <source>
        <dbReference type="Proteomes" id="UP000187608"/>
    </source>
</evidence>
<feature type="transmembrane region" description="Helical" evidence="1">
    <location>
        <begin position="130"/>
        <end position="151"/>
    </location>
</feature>
<keyword evidence="1" id="KW-1133">Transmembrane helix</keyword>
<accession>A0A1N7INQ9</accession>
<dbReference type="AlphaFoldDB" id="A0A1N7INQ9"/>
<reference evidence="3" key="1">
    <citation type="submission" date="2017-01" db="EMBL/GenBank/DDBJ databases">
        <authorList>
            <person name="Varghese N."/>
            <person name="Submissions S."/>
        </authorList>
    </citation>
    <scope>NUCLEOTIDE SEQUENCE [LARGE SCALE GENOMIC DNA]</scope>
    <source>
        <strain evidence="3">DSM 23127</strain>
    </source>
</reference>
<dbReference type="InterPro" id="IPR010288">
    <property type="entry name" value="EcsB_ABC"/>
</dbReference>
<keyword evidence="3" id="KW-1185">Reference proteome</keyword>
<evidence type="ECO:0000313" key="2">
    <source>
        <dbReference type="EMBL" id="SIS38636.1"/>
    </source>
</evidence>
<feature type="transmembrane region" description="Helical" evidence="1">
    <location>
        <begin position="163"/>
        <end position="182"/>
    </location>
</feature>
<feature type="transmembrane region" description="Helical" evidence="1">
    <location>
        <begin position="283"/>
        <end position="304"/>
    </location>
</feature>
<dbReference type="GO" id="GO:0016020">
    <property type="term" value="C:membrane"/>
    <property type="evidence" value="ECO:0007669"/>
    <property type="project" value="InterPro"/>
</dbReference>
<keyword evidence="1" id="KW-0812">Transmembrane</keyword>
<feature type="transmembrane region" description="Helical" evidence="1">
    <location>
        <begin position="319"/>
        <end position="338"/>
    </location>
</feature>